<dbReference type="GO" id="GO:0004749">
    <property type="term" value="F:ribose phosphate diphosphokinase activity"/>
    <property type="evidence" value="ECO:0007669"/>
    <property type="project" value="UniProtKB-EC"/>
</dbReference>
<dbReference type="InterPro" id="IPR000836">
    <property type="entry name" value="PRTase_dom"/>
</dbReference>
<dbReference type="GO" id="GO:0000287">
    <property type="term" value="F:magnesium ion binding"/>
    <property type="evidence" value="ECO:0007669"/>
    <property type="project" value="InterPro"/>
</dbReference>
<evidence type="ECO:0000313" key="11">
    <source>
        <dbReference type="EMBL" id="OHA12689.1"/>
    </source>
</evidence>
<dbReference type="GO" id="GO:0016301">
    <property type="term" value="F:kinase activity"/>
    <property type="evidence" value="ECO:0007669"/>
    <property type="project" value="UniProtKB-KW"/>
</dbReference>
<dbReference type="GO" id="GO:0006164">
    <property type="term" value="P:purine nucleotide biosynthetic process"/>
    <property type="evidence" value="ECO:0007669"/>
    <property type="project" value="TreeGrafter"/>
</dbReference>
<dbReference type="PANTHER" id="PTHR10210">
    <property type="entry name" value="RIBOSE-PHOSPHATE DIPHOSPHOKINASE FAMILY MEMBER"/>
    <property type="match status" value="1"/>
</dbReference>
<proteinExistence type="predicted"/>
<dbReference type="EMBL" id="MHQY01000044">
    <property type="protein sequence ID" value="OHA12689.1"/>
    <property type="molecule type" value="Genomic_DNA"/>
</dbReference>
<dbReference type="PANTHER" id="PTHR10210:SF41">
    <property type="entry name" value="RIBOSE-PHOSPHATE PYROPHOSPHOKINASE 1, CHLOROPLASTIC"/>
    <property type="match status" value="1"/>
</dbReference>
<comment type="catalytic activity">
    <reaction evidence="9">
        <text>D-ribose 5-phosphate + ATP = 5-phospho-alpha-D-ribose 1-diphosphate + AMP + H(+)</text>
        <dbReference type="Rhea" id="RHEA:15609"/>
        <dbReference type="ChEBI" id="CHEBI:15378"/>
        <dbReference type="ChEBI" id="CHEBI:30616"/>
        <dbReference type="ChEBI" id="CHEBI:58017"/>
        <dbReference type="ChEBI" id="CHEBI:78346"/>
        <dbReference type="ChEBI" id="CHEBI:456215"/>
        <dbReference type="EC" id="2.7.6.1"/>
    </reaction>
</comment>
<evidence type="ECO:0000256" key="4">
    <source>
        <dbReference type="ARBA" id="ARBA00022727"/>
    </source>
</evidence>
<dbReference type="NCBIfam" id="NF002320">
    <property type="entry name" value="PRK01259.1"/>
    <property type="match status" value="1"/>
</dbReference>
<organism evidence="11 12">
    <name type="scientific">Candidatus Sungbacteria bacterium RIFCSPLOWO2_12_FULL_41_11</name>
    <dbReference type="NCBI Taxonomy" id="1802286"/>
    <lineage>
        <taxon>Bacteria</taxon>
        <taxon>Candidatus Sungiibacteriota</taxon>
    </lineage>
</organism>
<keyword evidence="4" id="KW-0545">Nucleotide biosynthesis</keyword>
<evidence type="ECO:0000256" key="3">
    <source>
        <dbReference type="ARBA" id="ARBA00022723"/>
    </source>
</evidence>
<evidence type="ECO:0000256" key="2">
    <source>
        <dbReference type="ARBA" id="ARBA00022679"/>
    </source>
</evidence>
<comment type="caution">
    <text evidence="11">The sequence shown here is derived from an EMBL/GenBank/DDBJ whole genome shotgun (WGS) entry which is preliminary data.</text>
</comment>
<accession>A0A1G2LP73</accession>
<name>A0A1G2LP73_9BACT</name>
<dbReference type="CDD" id="cd06223">
    <property type="entry name" value="PRTases_typeI"/>
    <property type="match status" value="1"/>
</dbReference>
<dbReference type="Proteomes" id="UP000177171">
    <property type="component" value="Unassembled WGS sequence"/>
</dbReference>
<dbReference type="GO" id="GO:0005737">
    <property type="term" value="C:cytoplasm"/>
    <property type="evidence" value="ECO:0007669"/>
    <property type="project" value="TreeGrafter"/>
</dbReference>
<dbReference type="InterPro" id="IPR029099">
    <property type="entry name" value="Pribosyltran_N"/>
</dbReference>
<dbReference type="Gene3D" id="3.40.50.2020">
    <property type="match status" value="2"/>
</dbReference>
<dbReference type="InterPro" id="IPR029057">
    <property type="entry name" value="PRTase-like"/>
</dbReference>
<dbReference type="AlphaFoldDB" id="A0A1G2LP73"/>
<dbReference type="SMART" id="SM01400">
    <property type="entry name" value="Pribosyltran_N"/>
    <property type="match status" value="1"/>
</dbReference>
<dbReference type="EC" id="2.7.6.1" evidence="1"/>
<gene>
    <name evidence="11" type="ORF">A3G49_00240</name>
</gene>
<keyword evidence="8" id="KW-0460">Magnesium</keyword>
<dbReference type="GO" id="GO:0002189">
    <property type="term" value="C:ribose phosphate diphosphokinase complex"/>
    <property type="evidence" value="ECO:0007669"/>
    <property type="project" value="TreeGrafter"/>
</dbReference>
<evidence type="ECO:0000313" key="12">
    <source>
        <dbReference type="Proteomes" id="UP000177171"/>
    </source>
</evidence>
<dbReference type="NCBIfam" id="TIGR01251">
    <property type="entry name" value="ribP_PPkin"/>
    <property type="match status" value="1"/>
</dbReference>
<feature type="domain" description="Ribose-phosphate pyrophosphokinase N-terminal" evidence="10">
    <location>
        <begin position="4"/>
        <end position="131"/>
    </location>
</feature>
<keyword evidence="7" id="KW-0067">ATP-binding</keyword>
<evidence type="ECO:0000256" key="1">
    <source>
        <dbReference type="ARBA" id="ARBA00013247"/>
    </source>
</evidence>
<evidence type="ECO:0000256" key="9">
    <source>
        <dbReference type="ARBA" id="ARBA00049535"/>
    </source>
</evidence>
<dbReference type="GO" id="GO:0006015">
    <property type="term" value="P:5-phosphoribose 1-diphosphate biosynthetic process"/>
    <property type="evidence" value="ECO:0007669"/>
    <property type="project" value="TreeGrafter"/>
</dbReference>
<dbReference type="InterPro" id="IPR005946">
    <property type="entry name" value="Rib-P_diPkinase"/>
</dbReference>
<protein>
    <recommendedName>
        <fullName evidence="1">ribose-phosphate diphosphokinase</fullName>
        <ecNumber evidence="1">2.7.6.1</ecNumber>
    </recommendedName>
</protein>
<dbReference type="Pfam" id="PF14572">
    <property type="entry name" value="Pribosyl_synth"/>
    <property type="match status" value="1"/>
</dbReference>
<dbReference type="SUPFAM" id="SSF53271">
    <property type="entry name" value="PRTase-like"/>
    <property type="match status" value="1"/>
</dbReference>
<sequence length="333" mass="36665">MSDIKIFAGRANEPLAKAIAAYVEDKIWHDTFERKTVLGVLDDRRNFNDGEIYVRYGENIRGKDVFIVQPTNQPDTHLWELEMMIHTARLASAERITAVIPYLGYSRQDWKDKSRAPVTVSVIARLLWASGVDRVVLLDAHSNVVVGAFAALNVSSDHLWVRPVFVKYLEARQSEWCSSNPLVIVAPDIHAGRLARAYAKNLEAEGIAVIEKTRPNPGEARVLNVVGDVGGKDALIVDDMIDSAKTTSNAAEALRDRGARNIFALAAHGVFSGDALERVENSPIKFLFVTDSIHLPSAVSSKTGKLRIVSVAGLLGEAIFRIHKNQSVSSLFE</sequence>
<dbReference type="GO" id="GO:0005524">
    <property type="term" value="F:ATP binding"/>
    <property type="evidence" value="ECO:0007669"/>
    <property type="project" value="UniProtKB-KW"/>
</dbReference>
<evidence type="ECO:0000256" key="7">
    <source>
        <dbReference type="ARBA" id="ARBA00022840"/>
    </source>
</evidence>
<reference evidence="11 12" key="1">
    <citation type="journal article" date="2016" name="Nat. Commun.">
        <title>Thousands of microbial genomes shed light on interconnected biogeochemical processes in an aquifer system.</title>
        <authorList>
            <person name="Anantharaman K."/>
            <person name="Brown C.T."/>
            <person name="Hug L.A."/>
            <person name="Sharon I."/>
            <person name="Castelle C.J."/>
            <person name="Probst A.J."/>
            <person name="Thomas B.C."/>
            <person name="Singh A."/>
            <person name="Wilkins M.J."/>
            <person name="Karaoz U."/>
            <person name="Brodie E.L."/>
            <person name="Williams K.H."/>
            <person name="Hubbard S.S."/>
            <person name="Banfield J.F."/>
        </authorList>
    </citation>
    <scope>NUCLEOTIDE SEQUENCE [LARGE SCALE GENOMIC DNA]</scope>
</reference>
<evidence type="ECO:0000256" key="5">
    <source>
        <dbReference type="ARBA" id="ARBA00022741"/>
    </source>
</evidence>
<evidence type="ECO:0000256" key="8">
    <source>
        <dbReference type="ARBA" id="ARBA00022842"/>
    </source>
</evidence>
<keyword evidence="6" id="KW-0418">Kinase</keyword>
<keyword evidence="3" id="KW-0479">Metal-binding</keyword>
<keyword evidence="5" id="KW-0547">Nucleotide-binding</keyword>
<dbReference type="FunFam" id="3.40.50.2020:FF:000007">
    <property type="entry name" value="Ribose-phosphate pyrophosphokinase"/>
    <property type="match status" value="1"/>
</dbReference>
<evidence type="ECO:0000259" key="10">
    <source>
        <dbReference type="Pfam" id="PF13793"/>
    </source>
</evidence>
<keyword evidence="2" id="KW-0808">Transferase</keyword>
<dbReference type="Pfam" id="PF13793">
    <property type="entry name" value="Pribosyltran_N"/>
    <property type="match status" value="1"/>
</dbReference>
<evidence type="ECO:0000256" key="6">
    <source>
        <dbReference type="ARBA" id="ARBA00022777"/>
    </source>
</evidence>